<evidence type="ECO:0000256" key="2">
    <source>
        <dbReference type="ARBA" id="ARBA00004170"/>
    </source>
</evidence>
<evidence type="ECO:0000256" key="7">
    <source>
        <dbReference type="ARBA" id="ARBA00023136"/>
    </source>
</evidence>
<dbReference type="InterPro" id="IPR000131">
    <property type="entry name" value="ATP_synth_F1_gsu"/>
</dbReference>
<keyword evidence="4" id="KW-0813">Transport</keyword>
<evidence type="ECO:0000256" key="5">
    <source>
        <dbReference type="ARBA" id="ARBA00022781"/>
    </source>
</evidence>
<evidence type="ECO:0000313" key="11">
    <source>
        <dbReference type="Proteomes" id="UP000176527"/>
    </source>
</evidence>
<keyword evidence="8" id="KW-0139">CF(1)</keyword>
<keyword evidence="9" id="KW-0066">ATP synthesis</keyword>
<dbReference type="Gene3D" id="3.40.1380.10">
    <property type="match status" value="1"/>
</dbReference>
<evidence type="ECO:0000313" key="10">
    <source>
        <dbReference type="EMBL" id="OGE38959.1"/>
    </source>
</evidence>
<sequence length="271" mass="31133">MTIKEINESVEEASALKSIASAYTEISALRLKRIRQQVLRTRAFFIEILNIYAMLRHIPMHRKIVKPSEKKASIILTSNNRFYGHIESGVIQFFLSYKDPGDLYVIGKSGKESLSALNFKFKSIIFKDDIPGAEEIVNLANMVRNYQSVLVYYARFKSVLIQVPVAVDITQTQVQAVEQSQRIDEAYIFEPEVPKILNFFDAQLKQVLIEQTFLETELARTSSKLISMDNAQNNADEFLEKQRIFLSQAKRSLQNTRILETITSMIQNKNL</sequence>
<dbReference type="Pfam" id="PF00231">
    <property type="entry name" value="ATP-synt"/>
    <property type="match status" value="1"/>
</dbReference>
<proteinExistence type="inferred from homology"/>
<evidence type="ECO:0000256" key="4">
    <source>
        <dbReference type="ARBA" id="ARBA00022448"/>
    </source>
</evidence>
<evidence type="ECO:0000256" key="3">
    <source>
        <dbReference type="ARBA" id="ARBA00007681"/>
    </source>
</evidence>
<comment type="subcellular location">
    <subcellularLocation>
        <location evidence="2">Membrane</location>
        <topology evidence="2">Peripheral membrane protein</topology>
    </subcellularLocation>
</comment>
<gene>
    <name evidence="10" type="ORF">A3F00_01990</name>
</gene>
<evidence type="ECO:0000256" key="9">
    <source>
        <dbReference type="ARBA" id="ARBA00023310"/>
    </source>
</evidence>
<protein>
    <recommendedName>
        <fullName evidence="12">ATP synthase F1 subunit gamma</fullName>
    </recommendedName>
</protein>
<keyword evidence="6" id="KW-0406">Ion transport</keyword>
<comment type="similarity">
    <text evidence="3">Belongs to the ATPase gamma chain family.</text>
</comment>
<comment type="caution">
    <text evidence="10">The sequence shown here is derived from an EMBL/GenBank/DDBJ whole genome shotgun (WGS) entry which is preliminary data.</text>
</comment>
<evidence type="ECO:0000256" key="1">
    <source>
        <dbReference type="ARBA" id="ARBA00003456"/>
    </source>
</evidence>
<dbReference type="InterPro" id="IPR035968">
    <property type="entry name" value="ATP_synth_F1_ATPase_gsu"/>
</dbReference>
<comment type="function">
    <text evidence="1">Produces ATP from ADP in the presence of a proton gradient across the membrane. The gamma chain is believed to be important in regulating ATPase activity and the flow of protons through the CF(0) complex.</text>
</comment>
<evidence type="ECO:0000256" key="8">
    <source>
        <dbReference type="ARBA" id="ARBA00023196"/>
    </source>
</evidence>
<keyword evidence="7" id="KW-0472">Membrane</keyword>
<dbReference type="AlphaFoldDB" id="A0A1F5KDM8"/>
<keyword evidence="5" id="KW-0375">Hydrogen ion transport</keyword>
<dbReference type="GO" id="GO:0045259">
    <property type="term" value="C:proton-transporting ATP synthase complex"/>
    <property type="evidence" value="ECO:0007669"/>
    <property type="project" value="UniProtKB-KW"/>
</dbReference>
<dbReference type="Proteomes" id="UP000176527">
    <property type="component" value="Unassembled WGS sequence"/>
</dbReference>
<dbReference type="EMBL" id="MFDE01000008">
    <property type="protein sequence ID" value="OGE38959.1"/>
    <property type="molecule type" value="Genomic_DNA"/>
</dbReference>
<organism evidence="10 11">
    <name type="scientific">Candidatus Daviesbacteria bacterium RIFCSPHIGHO2_12_FULL_37_11</name>
    <dbReference type="NCBI Taxonomy" id="1797777"/>
    <lineage>
        <taxon>Bacteria</taxon>
        <taxon>Candidatus Daviesiibacteriota</taxon>
    </lineage>
</organism>
<accession>A0A1F5KDM8</accession>
<dbReference type="SUPFAM" id="SSF52943">
    <property type="entry name" value="ATP synthase (F1-ATPase), gamma subunit"/>
    <property type="match status" value="1"/>
</dbReference>
<reference evidence="10 11" key="1">
    <citation type="journal article" date="2016" name="Nat. Commun.">
        <title>Thousands of microbial genomes shed light on interconnected biogeochemical processes in an aquifer system.</title>
        <authorList>
            <person name="Anantharaman K."/>
            <person name="Brown C.T."/>
            <person name="Hug L.A."/>
            <person name="Sharon I."/>
            <person name="Castelle C.J."/>
            <person name="Probst A.J."/>
            <person name="Thomas B.C."/>
            <person name="Singh A."/>
            <person name="Wilkins M.J."/>
            <person name="Karaoz U."/>
            <person name="Brodie E.L."/>
            <person name="Williams K.H."/>
            <person name="Hubbard S.S."/>
            <person name="Banfield J.F."/>
        </authorList>
    </citation>
    <scope>NUCLEOTIDE SEQUENCE [LARGE SCALE GENOMIC DNA]</scope>
</reference>
<evidence type="ECO:0008006" key="12">
    <source>
        <dbReference type="Google" id="ProtNLM"/>
    </source>
</evidence>
<evidence type="ECO:0000256" key="6">
    <source>
        <dbReference type="ARBA" id="ARBA00023065"/>
    </source>
</evidence>
<dbReference type="GO" id="GO:0046933">
    <property type="term" value="F:proton-transporting ATP synthase activity, rotational mechanism"/>
    <property type="evidence" value="ECO:0007669"/>
    <property type="project" value="InterPro"/>
</dbReference>
<name>A0A1F5KDM8_9BACT</name>